<dbReference type="SUPFAM" id="SSF54909">
    <property type="entry name" value="Dimeric alpha+beta barrel"/>
    <property type="match status" value="1"/>
</dbReference>
<dbReference type="PANTHER" id="PTHR33336">
    <property type="entry name" value="QUINOL MONOOXYGENASE YGIN-RELATED"/>
    <property type="match status" value="1"/>
</dbReference>
<protein>
    <submittedName>
        <fullName evidence="2">Antibiotic biosynthesis monooxygenase</fullName>
    </submittedName>
</protein>
<gene>
    <name evidence="2" type="ORF">LXM26_29215</name>
</gene>
<accession>A0A9X1PUY0</accession>
<name>A0A9X1PUY0_9BACT</name>
<proteinExistence type="predicted"/>
<keyword evidence="2" id="KW-0503">Monooxygenase</keyword>
<evidence type="ECO:0000259" key="1">
    <source>
        <dbReference type="PROSITE" id="PS51725"/>
    </source>
</evidence>
<dbReference type="InterPro" id="IPR050744">
    <property type="entry name" value="AI-2_Isomerase_LsrG"/>
</dbReference>
<dbReference type="GO" id="GO:0005829">
    <property type="term" value="C:cytosol"/>
    <property type="evidence" value="ECO:0007669"/>
    <property type="project" value="TreeGrafter"/>
</dbReference>
<dbReference type="EMBL" id="JAJTTC010000012">
    <property type="protein sequence ID" value="MCF0065631.1"/>
    <property type="molecule type" value="Genomic_DNA"/>
</dbReference>
<sequence>MSATTITTFAKWQVKSENLETVLHLLADLSQKSKAETDNLFYQVFQDKSNPNVLVLFESYTDEAALTAHRNSAHFQEIAVKQIIPLLENREVVLTSELNLN</sequence>
<evidence type="ECO:0000313" key="3">
    <source>
        <dbReference type="Proteomes" id="UP001139000"/>
    </source>
</evidence>
<dbReference type="PROSITE" id="PS51725">
    <property type="entry name" value="ABM"/>
    <property type="match status" value="1"/>
</dbReference>
<comment type="caution">
    <text evidence="2">The sequence shown here is derived from an EMBL/GenBank/DDBJ whole genome shotgun (WGS) entry which is preliminary data.</text>
</comment>
<dbReference type="RefSeq" id="WP_234658645.1">
    <property type="nucleotide sequence ID" value="NZ_CP094997.1"/>
</dbReference>
<dbReference type="Proteomes" id="UP001139000">
    <property type="component" value="Unassembled WGS sequence"/>
</dbReference>
<dbReference type="Pfam" id="PF03992">
    <property type="entry name" value="ABM"/>
    <property type="match status" value="1"/>
</dbReference>
<reference evidence="2" key="1">
    <citation type="submission" date="2021-12" db="EMBL/GenBank/DDBJ databases">
        <title>Novel species in genus Dyadobacter.</title>
        <authorList>
            <person name="Ma C."/>
        </authorList>
    </citation>
    <scope>NUCLEOTIDE SEQUENCE</scope>
    <source>
        <strain evidence="2">LJ419</strain>
    </source>
</reference>
<evidence type="ECO:0000313" key="2">
    <source>
        <dbReference type="EMBL" id="MCF0065631.1"/>
    </source>
</evidence>
<organism evidence="2 3">
    <name type="scientific">Dyadobacter chenwenxiniae</name>
    <dbReference type="NCBI Taxonomy" id="2906456"/>
    <lineage>
        <taxon>Bacteria</taxon>
        <taxon>Pseudomonadati</taxon>
        <taxon>Bacteroidota</taxon>
        <taxon>Cytophagia</taxon>
        <taxon>Cytophagales</taxon>
        <taxon>Spirosomataceae</taxon>
        <taxon>Dyadobacter</taxon>
    </lineage>
</organism>
<dbReference type="PANTHER" id="PTHR33336:SF3">
    <property type="entry name" value="ABM DOMAIN-CONTAINING PROTEIN"/>
    <property type="match status" value="1"/>
</dbReference>
<dbReference type="InterPro" id="IPR007138">
    <property type="entry name" value="ABM_dom"/>
</dbReference>
<dbReference type="Gene3D" id="3.30.70.100">
    <property type="match status" value="1"/>
</dbReference>
<feature type="domain" description="ABM" evidence="1">
    <location>
        <begin position="6"/>
        <end position="98"/>
    </location>
</feature>
<keyword evidence="3" id="KW-1185">Reference proteome</keyword>
<dbReference type="GO" id="GO:0004497">
    <property type="term" value="F:monooxygenase activity"/>
    <property type="evidence" value="ECO:0007669"/>
    <property type="project" value="UniProtKB-KW"/>
</dbReference>
<dbReference type="AlphaFoldDB" id="A0A9X1PUY0"/>
<dbReference type="InterPro" id="IPR011008">
    <property type="entry name" value="Dimeric_a/b-barrel"/>
</dbReference>
<keyword evidence="2" id="KW-0560">Oxidoreductase</keyword>